<organism evidence="3">
    <name type="scientific">bioreactor metagenome</name>
    <dbReference type="NCBI Taxonomy" id="1076179"/>
    <lineage>
        <taxon>unclassified sequences</taxon>
        <taxon>metagenomes</taxon>
        <taxon>ecological metagenomes</taxon>
    </lineage>
</organism>
<feature type="compositionally biased region" description="Polar residues" evidence="1">
    <location>
        <begin position="214"/>
        <end position="224"/>
    </location>
</feature>
<feature type="region of interest" description="Disordered" evidence="1">
    <location>
        <begin position="141"/>
        <end position="224"/>
    </location>
</feature>
<feature type="domain" description="Repressor KorB" evidence="2">
    <location>
        <begin position="60"/>
        <end position="140"/>
    </location>
</feature>
<evidence type="ECO:0000256" key="1">
    <source>
        <dbReference type="SAM" id="MobiDB-lite"/>
    </source>
</evidence>
<reference evidence="3" key="1">
    <citation type="submission" date="2019-08" db="EMBL/GenBank/DDBJ databases">
        <authorList>
            <person name="Kucharzyk K."/>
            <person name="Murdoch R.W."/>
            <person name="Higgins S."/>
            <person name="Loffler F."/>
        </authorList>
    </citation>
    <scope>NUCLEOTIDE SEQUENCE</scope>
</reference>
<sequence length="284" mass="31252">MYFGFTRYFAQEQRGSETIKAVQREKPENILVTQFVENLHRENLNIVDIALGINDLKVKDGLKAKDICEKLQLSSSQVSKYTSIGSMPTDLLDRVAPLSNDIDTFYYLSQIYKRSPADVEQLIAQGEKDGELNRVTVRSASDNLKNANGNADNSSDNSGANDGNSDEGTKTKGKKGKNKTEDDDDQTNGDNHSPDDSSDSNDSNDSKTGDDSEANSQRTTGTQATTKNVARIWVSFQEEGQAIEGELIVSPDKKPSDKNSAIVLIDGLLNELPLEELTFVRISY</sequence>
<dbReference type="EMBL" id="VSSQ01051348">
    <property type="protein sequence ID" value="MPN05436.1"/>
    <property type="molecule type" value="Genomic_DNA"/>
</dbReference>
<feature type="compositionally biased region" description="Low complexity" evidence="1">
    <location>
        <begin position="146"/>
        <end position="163"/>
    </location>
</feature>
<name>A0A645EVI2_9ZZZZ</name>
<dbReference type="Pfam" id="PF08535">
    <property type="entry name" value="KorB"/>
    <property type="match status" value="1"/>
</dbReference>
<comment type="caution">
    <text evidence="3">The sequence shown here is derived from an EMBL/GenBank/DDBJ whole genome shotgun (WGS) entry which is preliminary data.</text>
</comment>
<evidence type="ECO:0000313" key="3">
    <source>
        <dbReference type="EMBL" id="MPN05436.1"/>
    </source>
</evidence>
<evidence type="ECO:0000259" key="2">
    <source>
        <dbReference type="Pfam" id="PF08535"/>
    </source>
</evidence>
<dbReference type="SUPFAM" id="SSF109709">
    <property type="entry name" value="KorB DNA-binding domain-like"/>
    <property type="match status" value="1"/>
</dbReference>
<protein>
    <recommendedName>
        <fullName evidence="2">Repressor KorB domain-containing protein</fullName>
    </recommendedName>
</protein>
<dbReference type="InterPro" id="IPR013741">
    <property type="entry name" value="KorB_domain"/>
</dbReference>
<accession>A0A645EVI2</accession>
<dbReference type="Gene3D" id="1.10.10.2830">
    <property type="match status" value="1"/>
</dbReference>
<dbReference type="AlphaFoldDB" id="A0A645EVI2"/>
<proteinExistence type="predicted"/>
<gene>
    <name evidence="3" type="ORF">SDC9_152686</name>
</gene>